<accession>A0A1G8X0X3</accession>
<keyword evidence="1" id="KW-0472">Membrane</keyword>
<keyword evidence="1" id="KW-1133">Transmembrane helix</keyword>
<feature type="transmembrane region" description="Helical" evidence="1">
    <location>
        <begin position="34"/>
        <end position="52"/>
    </location>
</feature>
<dbReference type="AlphaFoldDB" id="A0A1G8X0X3"/>
<protein>
    <submittedName>
        <fullName evidence="2">Uncharacterized protein</fullName>
    </submittedName>
</protein>
<name>A0A1G8X0X3_9ACTN</name>
<evidence type="ECO:0000313" key="2">
    <source>
        <dbReference type="EMBL" id="SDJ83987.1"/>
    </source>
</evidence>
<dbReference type="EMBL" id="FNFB01000003">
    <property type="protein sequence ID" value="SDJ83987.1"/>
    <property type="molecule type" value="Genomic_DNA"/>
</dbReference>
<sequence length="64" mass="6825">MPQSAPSGRPDKSDNRATLTVAVPSKVLVTSIRALRWIFFLGAIVVLALNGVDPTVPAPFVPRL</sequence>
<dbReference type="Proteomes" id="UP000198683">
    <property type="component" value="Unassembled WGS sequence"/>
</dbReference>
<evidence type="ECO:0000256" key="1">
    <source>
        <dbReference type="SAM" id="Phobius"/>
    </source>
</evidence>
<gene>
    <name evidence="2" type="ORF">SAMN05421874_103359</name>
</gene>
<keyword evidence="1" id="KW-0812">Transmembrane</keyword>
<organism evidence="2 3">
    <name type="scientific">Nonomuraea maritima</name>
    <dbReference type="NCBI Taxonomy" id="683260"/>
    <lineage>
        <taxon>Bacteria</taxon>
        <taxon>Bacillati</taxon>
        <taxon>Actinomycetota</taxon>
        <taxon>Actinomycetes</taxon>
        <taxon>Streptosporangiales</taxon>
        <taxon>Streptosporangiaceae</taxon>
        <taxon>Nonomuraea</taxon>
    </lineage>
</organism>
<keyword evidence="3" id="KW-1185">Reference proteome</keyword>
<dbReference type="RefSeq" id="WP_090761474.1">
    <property type="nucleotide sequence ID" value="NZ_FNFB01000003.1"/>
</dbReference>
<evidence type="ECO:0000313" key="3">
    <source>
        <dbReference type="Proteomes" id="UP000198683"/>
    </source>
</evidence>
<reference evidence="2 3" key="1">
    <citation type="submission" date="2016-10" db="EMBL/GenBank/DDBJ databases">
        <authorList>
            <person name="de Groot N.N."/>
        </authorList>
    </citation>
    <scope>NUCLEOTIDE SEQUENCE [LARGE SCALE GENOMIC DNA]</scope>
    <source>
        <strain evidence="2 3">CGMCC 4.5681</strain>
    </source>
</reference>
<proteinExistence type="predicted"/>